<dbReference type="SUPFAM" id="SSF51735">
    <property type="entry name" value="NAD(P)-binding Rossmann-fold domains"/>
    <property type="match status" value="1"/>
</dbReference>
<dbReference type="STRING" id="1461694.ATO9_14785"/>
<dbReference type="PANTHER" id="PTHR43639:SF1">
    <property type="entry name" value="SHORT-CHAIN DEHYDROGENASE_REDUCTASE FAMILY PROTEIN"/>
    <property type="match status" value="1"/>
</dbReference>
<evidence type="ECO:0000313" key="4">
    <source>
        <dbReference type="EMBL" id="KGM48234.1"/>
    </source>
</evidence>
<gene>
    <name evidence="4" type="ORF">ATO9_14785</name>
</gene>
<dbReference type="OrthoDB" id="9786360at2"/>
<name>A0A0A0ECT0_9RHOB</name>
<protein>
    <submittedName>
        <fullName evidence="4">Short-chain dehydrogenase</fullName>
    </submittedName>
</protein>
<proteinExistence type="inferred from homology"/>
<evidence type="ECO:0000313" key="5">
    <source>
        <dbReference type="Proteomes" id="UP000030004"/>
    </source>
</evidence>
<dbReference type="AlphaFoldDB" id="A0A0A0ECT0"/>
<evidence type="ECO:0000256" key="1">
    <source>
        <dbReference type="ARBA" id="ARBA00006484"/>
    </source>
</evidence>
<dbReference type="Gene3D" id="3.40.50.720">
    <property type="entry name" value="NAD(P)-binding Rossmann-like Domain"/>
    <property type="match status" value="1"/>
</dbReference>
<dbReference type="PRINTS" id="PR00080">
    <property type="entry name" value="SDRFAMILY"/>
</dbReference>
<comment type="similarity">
    <text evidence="1 3">Belongs to the short-chain dehydrogenases/reductases (SDR) family.</text>
</comment>
<reference evidence="4 5" key="1">
    <citation type="journal article" date="2015" name="Antonie Van Leeuwenhoek">
        <title>Pseudooceanicola atlanticus gen. nov. sp. nov., isolated from surface seawater of the Atlantic Ocean and reclassification of Oceanicola batsensis, Oceanicola marinus, Oceanicola nitratireducens, Oceanicola nanhaiensis, Oceanicola antarcticus and Oceanicola flagellatus, as Pseudooceanicola batsensis comb. nov., Pseudooceanicola marinus comb. nov., Pseudooceanicola nitratireducens comb. nov., Pseudooceanicola nanhaiensis comb. nov., Pseudooceanicola antarcticus comb. nov., and Pseudooceanicola flagellatus comb. nov.</title>
        <authorList>
            <person name="Lai Q."/>
            <person name="Li G."/>
            <person name="Liu X."/>
            <person name="Du Y."/>
            <person name="Sun F."/>
            <person name="Shao Z."/>
        </authorList>
    </citation>
    <scope>NUCLEOTIDE SEQUENCE [LARGE SCALE GENOMIC DNA]</scope>
    <source>
        <strain evidence="4 5">22II-s11g</strain>
    </source>
</reference>
<dbReference type="RefSeq" id="WP_043750463.1">
    <property type="nucleotide sequence ID" value="NZ_AQQX01000005.1"/>
</dbReference>
<keyword evidence="5" id="KW-1185">Reference proteome</keyword>
<sequence>MTRALVTGAAKRLGRAMALELADQGYDVAVHYGQSAEAAEDVAELIRAKGRRAATVQADLTAEDDMQRLVPAAAEALEGPLTCLVNNASIFDKDEVDSVTRESWDRHMDCNLRAPFVLTQAFARAVPAPLRDEDGRATAQGLVINLIDQRVRKLTPDFTSYTLSKAALWSLTQTLAQALAPAIRVNAIGPGPTLQGARQGADDFLQQQMATILERGSNPDDIIGALRYFLTAPGVTGQLICTDGGQHLAWKTPDVEGVE</sequence>
<evidence type="ECO:0000256" key="3">
    <source>
        <dbReference type="RuleBase" id="RU000363"/>
    </source>
</evidence>
<accession>A0A0A0ECT0</accession>
<dbReference type="Pfam" id="PF00106">
    <property type="entry name" value="adh_short"/>
    <property type="match status" value="1"/>
</dbReference>
<dbReference type="EMBL" id="AQQX01000005">
    <property type="protein sequence ID" value="KGM48234.1"/>
    <property type="molecule type" value="Genomic_DNA"/>
</dbReference>
<evidence type="ECO:0000256" key="2">
    <source>
        <dbReference type="ARBA" id="ARBA00023002"/>
    </source>
</evidence>
<dbReference type="eggNOG" id="COG1028">
    <property type="taxonomic scope" value="Bacteria"/>
</dbReference>
<dbReference type="PRINTS" id="PR00081">
    <property type="entry name" value="GDHRDH"/>
</dbReference>
<dbReference type="Proteomes" id="UP000030004">
    <property type="component" value="Unassembled WGS sequence"/>
</dbReference>
<keyword evidence="2" id="KW-0560">Oxidoreductase</keyword>
<organism evidence="4 5">
    <name type="scientific">Pseudooceanicola atlanticus</name>
    <dbReference type="NCBI Taxonomy" id="1461694"/>
    <lineage>
        <taxon>Bacteria</taxon>
        <taxon>Pseudomonadati</taxon>
        <taxon>Pseudomonadota</taxon>
        <taxon>Alphaproteobacteria</taxon>
        <taxon>Rhodobacterales</taxon>
        <taxon>Paracoccaceae</taxon>
        <taxon>Pseudooceanicola</taxon>
    </lineage>
</organism>
<dbReference type="InterPro" id="IPR036291">
    <property type="entry name" value="NAD(P)-bd_dom_sf"/>
</dbReference>
<dbReference type="InterPro" id="IPR002347">
    <property type="entry name" value="SDR_fam"/>
</dbReference>
<dbReference type="GO" id="GO:0016491">
    <property type="term" value="F:oxidoreductase activity"/>
    <property type="evidence" value="ECO:0007669"/>
    <property type="project" value="UniProtKB-KW"/>
</dbReference>
<comment type="caution">
    <text evidence="4">The sequence shown here is derived from an EMBL/GenBank/DDBJ whole genome shotgun (WGS) entry which is preliminary data.</text>
</comment>
<dbReference type="PANTHER" id="PTHR43639">
    <property type="entry name" value="OXIDOREDUCTASE, SHORT-CHAIN DEHYDROGENASE/REDUCTASE FAMILY (AFU_ORTHOLOGUE AFUA_5G02870)"/>
    <property type="match status" value="1"/>
</dbReference>
<dbReference type="NCBIfam" id="NF006597">
    <property type="entry name" value="PRK09134.1"/>
    <property type="match status" value="1"/>
</dbReference>